<evidence type="ECO:0000313" key="1">
    <source>
        <dbReference type="EMBL" id="GKX65268.1"/>
    </source>
</evidence>
<reference evidence="1" key="1">
    <citation type="journal article" date="2025" name="Int. J. Syst. Evol. Microbiol.">
        <title>Inconstantimicrobium mannanitabidum sp. nov., a novel member of the family Clostridiaceae isolated from anoxic soil under the treatment of reductive soil disinfestation.</title>
        <authorList>
            <person name="Ueki A."/>
            <person name="Tonouchi A."/>
            <person name="Honma S."/>
            <person name="Kaku N."/>
            <person name="Ueki K."/>
        </authorList>
    </citation>
    <scope>NUCLEOTIDE SEQUENCE</scope>
    <source>
        <strain evidence="1">TW13</strain>
    </source>
</reference>
<evidence type="ECO:0000313" key="2">
    <source>
        <dbReference type="Proteomes" id="UP001058074"/>
    </source>
</evidence>
<protein>
    <submittedName>
        <fullName evidence="1">Uncharacterized protein</fullName>
    </submittedName>
</protein>
<accession>A0ACB5R7U6</accession>
<comment type="caution">
    <text evidence="1">The sequence shown here is derived from an EMBL/GenBank/DDBJ whole genome shotgun (WGS) entry which is preliminary data.</text>
</comment>
<name>A0ACB5R7U6_9CLOT</name>
<proteinExistence type="predicted"/>
<gene>
    <name evidence="1" type="ORF">rsdtw13_05260</name>
</gene>
<organism evidence="1 2">
    <name type="scientific">Inconstantimicrobium mannanitabidum</name>
    <dbReference type="NCBI Taxonomy" id="1604901"/>
    <lineage>
        <taxon>Bacteria</taxon>
        <taxon>Bacillati</taxon>
        <taxon>Bacillota</taxon>
        <taxon>Clostridia</taxon>
        <taxon>Eubacteriales</taxon>
        <taxon>Clostridiaceae</taxon>
        <taxon>Inconstantimicrobium</taxon>
    </lineage>
</organism>
<keyword evidence="2" id="KW-1185">Reference proteome</keyword>
<dbReference type="Proteomes" id="UP001058074">
    <property type="component" value="Unassembled WGS sequence"/>
</dbReference>
<dbReference type="EMBL" id="BROD01000001">
    <property type="protein sequence ID" value="GKX65268.1"/>
    <property type="molecule type" value="Genomic_DNA"/>
</dbReference>
<sequence length="81" mass="9717">MYYNTIAIFVMRNYDYSDNPVIAWLSFDGKTIKFIEDYAHSAGYQEEFNGNNYVKGTTGKQIFYDLYQDNRFIREMFSYVN</sequence>